<dbReference type="Proteomes" id="UP000267096">
    <property type="component" value="Unassembled WGS sequence"/>
</dbReference>
<gene>
    <name evidence="1" type="ORF">ASIM_LOCUS5521</name>
</gene>
<proteinExistence type="predicted"/>
<accession>A0A3P6NMI6</accession>
<dbReference type="AlphaFoldDB" id="A0A3P6NMI6"/>
<reference evidence="1 2" key="1">
    <citation type="submission" date="2018-11" db="EMBL/GenBank/DDBJ databases">
        <authorList>
            <consortium name="Pathogen Informatics"/>
        </authorList>
    </citation>
    <scope>NUCLEOTIDE SEQUENCE [LARGE SCALE GENOMIC DNA]</scope>
</reference>
<organism evidence="1 2">
    <name type="scientific">Anisakis simplex</name>
    <name type="common">Herring worm</name>
    <dbReference type="NCBI Taxonomy" id="6269"/>
    <lineage>
        <taxon>Eukaryota</taxon>
        <taxon>Metazoa</taxon>
        <taxon>Ecdysozoa</taxon>
        <taxon>Nematoda</taxon>
        <taxon>Chromadorea</taxon>
        <taxon>Rhabditida</taxon>
        <taxon>Spirurina</taxon>
        <taxon>Ascaridomorpha</taxon>
        <taxon>Ascaridoidea</taxon>
        <taxon>Anisakidae</taxon>
        <taxon>Anisakis</taxon>
        <taxon>Anisakis simplex complex</taxon>
    </lineage>
</organism>
<evidence type="ECO:0000313" key="2">
    <source>
        <dbReference type="Proteomes" id="UP000267096"/>
    </source>
</evidence>
<evidence type="ECO:0000313" key="1">
    <source>
        <dbReference type="EMBL" id="VDK25672.1"/>
    </source>
</evidence>
<sequence>MLKYSEDGIGQFARNLFEESRAYSKLLVLSKGLGNIPENLSVLRWEGFEDSLPQCTEELSAKLEMVIAMMSISSDSNYLLERRIMKRC</sequence>
<keyword evidence="2" id="KW-1185">Reference proteome</keyword>
<name>A0A3P6NMI6_ANISI</name>
<protein>
    <submittedName>
        <fullName evidence="1">Uncharacterized protein</fullName>
    </submittedName>
</protein>
<dbReference type="EMBL" id="UYRR01010887">
    <property type="protein sequence ID" value="VDK25672.1"/>
    <property type="molecule type" value="Genomic_DNA"/>
</dbReference>